<keyword evidence="3" id="KW-0804">Transcription</keyword>
<dbReference type="AlphaFoldDB" id="A0A2T0R4L7"/>
<sequence>MSQSLARALRLLDLVADGTSTLTDLAEATGSHKSTVLRLLRDLEDHGLVQHGADHRYVLGPHLFRLAAQALDDLDVRSTAAPRLRELRDTVRQTVHVAVFDGRRATYVDKLEPREAPVRMASRIGNPVLLHCTAVGKVFLAALPPEEAAALLAAVERPRLTPRTLVDVGDLLREVETVRADGWAQDHAENETFVNCVAAPVHGPDGRVLAAVSISVPDVLLPHEAVLALVPPLLSATADISRACGYRPPEESPR</sequence>
<dbReference type="Gene3D" id="3.30.450.40">
    <property type="match status" value="1"/>
</dbReference>
<organism evidence="6 7">
    <name type="scientific">Kineococcus rhizosphaerae</name>
    <dbReference type="NCBI Taxonomy" id="559628"/>
    <lineage>
        <taxon>Bacteria</taxon>
        <taxon>Bacillati</taxon>
        <taxon>Actinomycetota</taxon>
        <taxon>Actinomycetes</taxon>
        <taxon>Kineosporiales</taxon>
        <taxon>Kineosporiaceae</taxon>
        <taxon>Kineococcus</taxon>
    </lineage>
</organism>
<evidence type="ECO:0000313" key="7">
    <source>
        <dbReference type="Proteomes" id="UP000238083"/>
    </source>
</evidence>
<evidence type="ECO:0000256" key="1">
    <source>
        <dbReference type="ARBA" id="ARBA00023015"/>
    </source>
</evidence>
<evidence type="ECO:0000256" key="2">
    <source>
        <dbReference type="ARBA" id="ARBA00023125"/>
    </source>
</evidence>
<dbReference type="SMART" id="SM00346">
    <property type="entry name" value="HTH_ICLR"/>
    <property type="match status" value="1"/>
</dbReference>
<keyword evidence="1" id="KW-0805">Transcription regulation</keyword>
<dbReference type="InterPro" id="IPR005471">
    <property type="entry name" value="Tscrpt_reg_IclR_N"/>
</dbReference>
<feature type="domain" description="IclR-ED" evidence="5">
    <location>
        <begin position="62"/>
        <end position="246"/>
    </location>
</feature>
<dbReference type="GO" id="GO:0003700">
    <property type="term" value="F:DNA-binding transcription factor activity"/>
    <property type="evidence" value="ECO:0007669"/>
    <property type="project" value="TreeGrafter"/>
</dbReference>
<dbReference type="EMBL" id="PVZF01000005">
    <property type="protein sequence ID" value="PRY15306.1"/>
    <property type="molecule type" value="Genomic_DNA"/>
</dbReference>
<dbReference type="InterPro" id="IPR029016">
    <property type="entry name" value="GAF-like_dom_sf"/>
</dbReference>
<evidence type="ECO:0000313" key="6">
    <source>
        <dbReference type="EMBL" id="PRY15306.1"/>
    </source>
</evidence>
<gene>
    <name evidence="6" type="ORF">CLV37_105234</name>
</gene>
<dbReference type="OrthoDB" id="3730822at2"/>
<accession>A0A2T0R4L7</accession>
<proteinExistence type="predicted"/>
<dbReference type="GO" id="GO:0045892">
    <property type="term" value="P:negative regulation of DNA-templated transcription"/>
    <property type="evidence" value="ECO:0007669"/>
    <property type="project" value="TreeGrafter"/>
</dbReference>
<dbReference type="GO" id="GO:0003677">
    <property type="term" value="F:DNA binding"/>
    <property type="evidence" value="ECO:0007669"/>
    <property type="project" value="UniProtKB-KW"/>
</dbReference>
<dbReference type="PANTHER" id="PTHR30136:SF24">
    <property type="entry name" value="HTH-TYPE TRANSCRIPTIONAL REPRESSOR ALLR"/>
    <property type="match status" value="1"/>
</dbReference>
<dbReference type="PANTHER" id="PTHR30136">
    <property type="entry name" value="HELIX-TURN-HELIX TRANSCRIPTIONAL REGULATOR, ICLR FAMILY"/>
    <property type="match status" value="1"/>
</dbReference>
<comment type="caution">
    <text evidence="6">The sequence shown here is derived from an EMBL/GenBank/DDBJ whole genome shotgun (WGS) entry which is preliminary data.</text>
</comment>
<dbReference type="RefSeq" id="WP_106210588.1">
    <property type="nucleotide sequence ID" value="NZ_PVZF01000005.1"/>
</dbReference>
<dbReference type="PROSITE" id="PS51077">
    <property type="entry name" value="HTH_ICLR"/>
    <property type="match status" value="1"/>
</dbReference>
<dbReference type="InterPro" id="IPR050707">
    <property type="entry name" value="HTH_MetabolicPath_Reg"/>
</dbReference>
<dbReference type="InterPro" id="IPR036388">
    <property type="entry name" value="WH-like_DNA-bd_sf"/>
</dbReference>
<feature type="domain" description="HTH iclR-type" evidence="4">
    <location>
        <begin position="2"/>
        <end position="61"/>
    </location>
</feature>
<keyword evidence="2" id="KW-0238">DNA-binding</keyword>
<dbReference type="Pfam" id="PF01614">
    <property type="entry name" value="IclR_C"/>
    <property type="match status" value="1"/>
</dbReference>
<dbReference type="PROSITE" id="PS51078">
    <property type="entry name" value="ICLR_ED"/>
    <property type="match status" value="1"/>
</dbReference>
<dbReference type="Proteomes" id="UP000238083">
    <property type="component" value="Unassembled WGS sequence"/>
</dbReference>
<keyword evidence="7" id="KW-1185">Reference proteome</keyword>
<dbReference type="SUPFAM" id="SSF46785">
    <property type="entry name" value="Winged helix' DNA-binding domain"/>
    <property type="match status" value="1"/>
</dbReference>
<protein>
    <submittedName>
        <fullName evidence="6">IclR family transcriptional regulator</fullName>
    </submittedName>
</protein>
<evidence type="ECO:0000259" key="4">
    <source>
        <dbReference type="PROSITE" id="PS51077"/>
    </source>
</evidence>
<dbReference type="Gene3D" id="1.10.10.10">
    <property type="entry name" value="Winged helix-like DNA-binding domain superfamily/Winged helix DNA-binding domain"/>
    <property type="match status" value="1"/>
</dbReference>
<evidence type="ECO:0000256" key="3">
    <source>
        <dbReference type="ARBA" id="ARBA00023163"/>
    </source>
</evidence>
<evidence type="ECO:0000259" key="5">
    <source>
        <dbReference type="PROSITE" id="PS51078"/>
    </source>
</evidence>
<dbReference type="Pfam" id="PF09339">
    <property type="entry name" value="HTH_IclR"/>
    <property type="match status" value="1"/>
</dbReference>
<name>A0A2T0R4L7_9ACTN</name>
<dbReference type="SUPFAM" id="SSF55781">
    <property type="entry name" value="GAF domain-like"/>
    <property type="match status" value="1"/>
</dbReference>
<dbReference type="InterPro" id="IPR014757">
    <property type="entry name" value="Tscrpt_reg_IclR_C"/>
</dbReference>
<reference evidence="6 7" key="1">
    <citation type="submission" date="2018-03" db="EMBL/GenBank/DDBJ databases">
        <title>Genomic Encyclopedia of Archaeal and Bacterial Type Strains, Phase II (KMG-II): from individual species to whole genera.</title>
        <authorList>
            <person name="Goeker M."/>
        </authorList>
    </citation>
    <scope>NUCLEOTIDE SEQUENCE [LARGE SCALE GENOMIC DNA]</scope>
    <source>
        <strain evidence="6 7">DSM 19711</strain>
    </source>
</reference>
<dbReference type="InterPro" id="IPR036390">
    <property type="entry name" value="WH_DNA-bd_sf"/>
</dbReference>